<dbReference type="InterPro" id="IPR007921">
    <property type="entry name" value="CHAP_dom"/>
</dbReference>
<dbReference type="InterPro" id="IPR038765">
    <property type="entry name" value="Papain-like_cys_pep_sf"/>
</dbReference>
<dbReference type="PROSITE" id="PS50911">
    <property type="entry name" value="CHAP"/>
    <property type="match status" value="1"/>
</dbReference>
<dbReference type="Gene3D" id="3.90.1720.10">
    <property type="entry name" value="endopeptidase domain like (from Nostoc punctiforme)"/>
    <property type="match status" value="1"/>
</dbReference>
<feature type="domain" description="Peptidase C51" evidence="2">
    <location>
        <begin position="193"/>
        <end position="321"/>
    </location>
</feature>
<gene>
    <name evidence="3" type="ORF">KIMH_11670</name>
</gene>
<reference evidence="3 4" key="1">
    <citation type="journal article" date="2023" name="Microbiol. Spectr.">
        <title>Symbiosis of Carpenter Bees with Uncharacterized Lactic Acid Bacteria Showing NAD Auxotrophy.</title>
        <authorList>
            <person name="Kawasaki S."/>
            <person name="Ozawa K."/>
            <person name="Mori T."/>
            <person name="Yamamoto A."/>
            <person name="Ito M."/>
            <person name="Ohkuma M."/>
            <person name="Sakamoto M."/>
            <person name="Matsutani M."/>
        </authorList>
    </citation>
    <scope>NUCLEOTIDE SEQUENCE [LARGE SCALE GENOMIC DNA]</scope>
    <source>
        <strain evidence="3 4">KimH</strain>
    </source>
</reference>
<dbReference type="Pfam" id="PF05257">
    <property type="entry name" value="CHAP"/>
    <property type="match status" value="1"/>
</dbReference>
<accession>A0ABN6SJD9</accession>
<feature type="compositionally biased region" description="Polar residues" evidence="1">
    <location>
        <begin position="120"/>
        <end position="161"/>
    </location>
</feature>
<protein>
    <submittedName>
        <fullName evidence="3">N-acetylmuramoyl-L-alanine amidase</fullName>
    </submittedName>
</protein>
<proteinExistence type="predicted"/>
<feature type="region of interest" description="Disordered" evidence="1">
    <location>
        <begin position="113"/>
        <end position="161"/>
    </location>
</feature>
<dbReference type="SUPFAM" id="SSF54001">
    <property type="entry name" value="Cysteine proteinases"/>
    <property type="match status" value="1"/>
</dbReference>
<sequence length="322" mass="34418">MIFAADQARAVRGAHIARERVSNSSVSTPRGGRVINVSAVFAAQSSQMRQQAAVEEALAQRLNQVAPATRRSRRLAAKAATRKNHIVTGSAMAALVGAAAGAVAVVAPKTPVKAPLASRADTSQITPASYTGRQASTSTNAEVSRSEVRSQVQEQQTSNQGKWELDEAGLDIDSMFKSLADNPVVAALMDANQGQLPDSFNPNHATGDTGNAYEFSQCTWWAYTRRHQLGLPVGSYLGNGSQWAASAKKLGYWVDNTPRNVGDIIVFQPGQEGTDAQYGHVGIVERINADGSVTTSECGVALNGKTYSHTYQNVHSFQFIHY</sequence>
<name>A0ABN6SJD9_9BIFI</name>
<evidence type="ECO:0000259" key="2">
    <source>
        <dbReference type="PROSITE" id="PS50911"/>
    </source>
</evidence>
<evidence type="ECO:0000313" key="3">
    <source>
        <dbReference type="EMBL" id="BDR55056.1"/>
    </source>
</evidence>
<organism evidence="3 4">
    <name type="scientific">Bombiscardovia apis</name>
    <dbReference type="NCBI Taxonomy" id="2932182"/>
    <lineage>
        <taxon>Bacteria</taxon>
        <taxon>Bacillati</taxon>
        <taxon>Actinomycetota</taxon>
        <taxon>Actinomycetes</taxon>
        <taxon>Bifidobacteriales</taxon>
        <taxon>Bifidobacteriaceae</taxon>
        <taxon>Bombiscardovia</taxon>
    </lineage>
</organism>
<dbReference type="Proteomes" id="UP001321748">
    <property type="component" value="Chromosome"/>
</dbReference>
<evidence type="ECO:0000256" key="1">
    <source>
        <dbReference type="SAM" id="MobiDB-lite"/>
    </source>
</evidence>
<evidence type="ECO:0000313" key="4">
    <source>
        <dbReference type="Proteomes" id="UP001321748"/>
    </source>
</evidence>
<keyword evidence="4" id="KW-1185">Reference proteome</keyword>
<dbReference type="EMBL" id="AP026800">
    <property type="protein sequence ID" value="BDR55056.1"/>
    <property type="molecule type" value="Genomic_DNA"/>
</dbReference>